<name>A0A0L8BYQ7_ENSAD</name>
<dbReference type="InterPro" id="IPR036388">
    <property type="entry name" value="WH-like_DNA-bd_sf"/>
</dbReference>
<dbReference type="PATRIC" id="fig|106592.7.peg.5656"/>
<evidence type="ECO:0000256" key="2">
    <source>
        <dbReference type="ARBA" id="ARBA00022490"/>
    </source>
</evidence>
<feature type="domain" description="Response regulatory" evidence="10">
    <location>
        <begin position="5"/>
        <end position="118"/>
    </location>
</feature>
<dbReference type="Pfam" id="PF00072">
    <property type="entry name" value="Response_reg"/>
    <property type="match status" value="1"/>
</dbReference>
<evidence type="ECO:0000256" key="7">
    <source>
        <dbReference type="ARBA" id="ARBA00023163"/>
    </source>
</evidence>
<dbReference type="Proteomes" id="UP000037425">
    <property type="component" value="Unassembled WGS sequence"/>
</dbReference>
<dbReference type="InterPro" id="IPR011006">
    <property type="entry name" value="CheY-like_superfamily"/>
</dbReference>
<dbReference type="InterPro" id="IPR039420">
    <property type="entry name" value="WalR-like"/>
</dbReference>
<gene>
    <name evidence="12" type="ORF">AC244_10695</name>
</gene>
<dbReference type="FunFam" id="3.40.50.2300:FF:000021">
    <property type="entry name" value="Two-component system response regulator KdpE"/>
    <property type="match status" value="1"/>
</dbReference>
<keyword evidence="3 8" id="KW-0597">Phosphoprotein</keyword>
<dbReference type="GO" id="GO:0032993">
    <property type="term" value="C:protein-DNA complex"/>
    <property type="evidence" value="ECO:0007669"/>
    <property type="project" value="TreeGrafter"/>
</dbReference>
<dbReference type="Gene3D" id="3.40.50.2300">
    <property type="match status" value="1"/>
</dbReference>
<evidence type="ECO:0000256" key="1">
    <source>
        <dbReference type="ARBA" id="ARBA00004496"/>
    </source>
</evidence>
<dbReference type="GO" id="GO:0005829">
    <property type="term" value="C:cytosol"/>
    <property type="evidence" value="ECO:0007669"/>
    <property type="project" value="TreeGrafter"/>
</dbReference>
<dbReference type="PROSITE" id="PS50110">
    <property type="entry name" value="RESPONSE_REGULATORY"/>
    <property type="match status" value="1"/>
</dbReference>
<dbReference type="SMART" id="SM00862">
    <property type="entry name" value="Trans_reg_C"/>
    <property type="match status" value="1"/>
</dbReference>
<comment type="caution">
    <text evidence="12">The sequence shown here is derived from an EMBL/GenBank/DDBJ whole genome shotgun (WGS) entry which is preliminary data.</text>
</comment>
<dbReference type="InterPro" id="IPR001867">
    <property type="entry name" value="OmpR/PhoB-type_DNA-bd"/>
</dbReference>
<comment type="subcellular location">
    <subcellularLocation>
        <location evidence="1">Cytoplasm</location>
    </subcellularLocation>
</comment>
<dbReference type="SMART" id="SM00448">
    <property type="entry name" value="REC"/>
    <property type="match status" value="1"/>
</dbReference>
<dbReference type="Gene3D" id="1.10.10.10">
    <property type="entry name" value="Winged helix-like DNA-binding domain superfamily/Winged helix DNA-binding domain"/>
    <property type="match status" value="1"/>
</dbReference>
<evidence type="ECO:0000256" key="9">
    <source>
        <dbReference type="PROSITE-ProRule" id="PRU01091"/>
    </source>
</evidence>
<dbReference type="OrthoDB" id="9802426at2"/>
<keyword evidence="2" id="KW-0963">Cytoplasm</keyword>
<evidence type="ECO:0000259" key="11">
    <source>
        <dbReference type="PROSITE" id="PS51755"/>
    </source>
</evidence>
<dbReference type="PANTHER" id="PTHR48111">
    <property type="entry name" value="REGULATOR OF RPOS"/>
    <property type="match status" value="1"/>
</dbReference>
<dbReference type="SUPFAM" id="SSF52172">
    <property type="entry name" value="CheY-like"/>
    <property type="match status" value="1"/>
</dbReference>
<evidence type="ECO:0000259" key="10">
    <source>
        <dbReference type="PROSITE" id="PS50110"/>
    </source>
</evidence>
<dbReference type="Pfam" id="PF00486">
    <property type="entry name" value="Trans_reg_C"/>
    <property type="match status" value="1"/>
</dbReference>
<evidence type="ECO:0000256" key="3">
    <source>
        <dbReference type="ARBA" id="ARBA00022553"/>
    </source>
</evidence>
<evidence type="ECO:0000256" key="5">
    <source>
        <dbReference type="ARBA" id="ARBA00023015"/>
    </source>
</evidence>
<reference evidence="13" key="1">
    <citation type="submission" date="2015-07" db="EMBL/GenBank/DDBJ databases">
        <title>Whole genome sequence of an Ensifer adhaerens strain isolated from a cave pool in the Wind Cave National Park.</title>
        <authorList>
            <person name="Eng W.W.H."/>
            <person name="Gan H.M."/>
            <person name="Barton H.A."/>
            <person name="Savka M.A."/>
        </authorList>
    </citation>
    <scope>NUCLEOTIDE SEQUENCE [LARGE SCALE GENOMIC DNA]</scope>
    <source>
        <strain evidence="13">SD006</strain>
    </source>
</reference>
<protein>
    <submittedName>
        <fullName evidence="12">Transcriptional regulator</fullName>
    </submittedName>
</protein>
<dbReference type="PROSITE" id="PS51755">
    <property type="entry name" value="OMPR_PHOB"/>
    <property type="match status" value="1"/>
</dbReference>
<evidence type="ECO:0000256" key="6">
    <source>
        <dbReference type="ARBA" id="ARBA00023125"/>
    </source>
</evidence>
<keyword evidence="4" id="KW-0902">Two-component regulatory system</keyword>
<feature type="DNA-binding region" description="OmpR/PhoB-type" evidence="9">
    <location>
        <begin position="128"/>
        <end position="227"/>
    </location>
</feature>
<dbReference type="Gene3D" id="6.10.250.690">
    <property type="match status" value="1"/>
</dbReference>
<dbReference type="GO" id="GO:0000156">
    <property type="term" value="F:phosphorelay response regulator activity"/>
    <property type="evidence" value="ECO:0007669"/>
    <property type="project" value="TreeGrafter"/>
</dbReference>
<dbReference type="AlphaFoldDB" id="A0A0L8BYQ7"/>
<dbReference type="EMBL" id="LGAP01000004">
    <property type="protein sequence ID" value="KOF19836.1"/>
    <property type="molecule type" value="Genomic_DNA"/>
</dbReference>
<dbReference type="GO" id="GO:0000987">
    <property type="term" value="F:cis-regulatory region sequence-specific DNA binding"/>
    <property type="evidence" value="ECO:0007669"/>
    <property type="project" value="UniProtKB-ARBA"/>
</dbReference>
<dbReference type="InterPro" id="IPR001789">
    <property type="entry name" value="Sig_transdc_resp-reg_receiver"/>
</dbReference>
<keyword evidence="7" id="KW-0804">Transcription</keyword>
<dbReference type="CDD" id="cd00383">
    <property type="entry name" value="trans_reg_C"/>
    <property type="match status" value="1"/>
</dbReference>
<dbReference type="GO" id="GO:0045893">
    <property type="term" value="P:positive regulation of DNA-templated transcription"/>
    <property type="evidence" value="ECO:0007669"/>
    <property type="project" value="UniProtKB-ARBA"/>
</dbReference>
<keyword evidence="5" id="KW-0805">Transcription regulation</keyword>
<organism evidence="12 13">
    <name type="scientific">Ensifer adhaerens</name>
    <name type="common">Sinorhizobium morelense</name>
    <dbReference type="NCBI Taxonomy" id="106592"/>
    <lineage>
        <taxon>Bacteria</taxon>
        <taxon>Pseudomonadati</taxon>
        <taxon>Pseudomonadota</taxon>
        <taxon>Alphaproteobacteria</taxon>
        <taxon>Hyphomicrobiales</taxon>
        <taxon>Rhizobiaceae</taxon>
        <taxon>Sinorhizobium/Ensifer group</taxon>
        <taxon>Ensifer</taxon>
    </lineage>
</organism>
<evidence type="ECO:0000256" key="8">
    <source>
        <dbReference type="PROSITE-ProRule" id="PRU00169"/>
    </source>
</evidence>
<keyword evidence="6 9" id="KW-0238">DNA-binding</keyword>
<dbReference type="CDD" id="cd17620">
    <property type="entry name" value="REC_OmpR_KdpE-like"/>
    <property type="match status" value="1"/>
</dbReference>
<accession>A0A0L8BYQ7</accession>
<feature type="modified residue" description="4-aspartylphosphate" evidence="8">
    <location>
        <position position="54"/>
    </location>
</feature>
<evidence type="ECO:0000313" key="12">
    <source>
        <dbReference type="EMBL" id="KOF19836.1"/>
    </source>
</evidence>
<evidence type="ECO:0000256" key="4">
    <source>
        <dbReference type="ARBA" id="ARBA00023012"/>
    </source>
</evidence>
<dbReference type="PANTHER" id="PTHR48111:SF50">
    <property type="entry name" value="KDP OPERON TRANSCRIPTIONAL REGULATORY PROTEIN KDPE"/>
    <property type="match status" value="1"/>
</dbReference>
<sequence>MSVERILVVDDEPQIQRFLRPALSAAGYDVLEALTGTDALKAAATTAPDVVILDLGLPDMDGKDVIANIRAWSQVPIIILSARDRESEKIAALDLGADDYIEKPFGIGELTARIRAALRHRIQMEGGHTQLSADGVAIDTIKRLVTRDGEPVRLTPKEYDLLVMLAHHAGRVVTHKTLLTSVWGAAHGEDLHYLRVFIGQLRGKIERDPADPKIIRTEPGVGYRFVGDDD</sequence>
<feature type="domain" description="OmpR/PhoB-type" evidence="11">
    <location>
        <begin position="128"/>
        <end position="227"/>
    </location>
</feature>
<proteinExistence type="predicted"/>
<evidence type="ECO:0000313" key="13">
    <source>
        <dbReference type="Proteomes" id="UP000037425"/>
    </source>
</evidence>
<dbReference type="GO" id="GO:0042802">
    <property type="term" value="F:identical protein binding"/>
    <property type="evidence" value="ECO:0007669"/>
    <property type="project" value="UniProtKB-ARBA"/>
</dbReference>
<dbReference type="RefSeq" id="WP_053248801.1">
    <property type="nucleotide sequence ID" value="NZ_LGAP01000004.1"/>
</dbReference>